<name>A0A199V3C3_ANACO</name>
<dbReference type="Pfam" id="PF02037">
    <property type="entry name" value="SAP"/>
    <property type="match status" value="1"/>
</dbReference>
<gene>
    <name evidence="6 7" type="primary">LOC109712271</name>
    <name evidence="3" type="ORF">ACMD2_07802</name>
</gene>
<feature type="compositionally biased region" description="Basic and acidic residues" evidence="1">
    <location>
        <begin position="366"/>
        <end position="381"/>
    </location>
</feature>
<dbReference type="PANTHER" id="PTHR47031">
    <property type="entry name" value="SAP DNA-BINDING DOMAIN-CONTAINING PROTEIN"/>
    <property type="match status" value="1"/>
</dbReference>
<feature type="compositionally biased region" description="Polar residues" evidence="1">
    <location>
        <begin position="659"/>
        <end position="677"/>
    </location>
</feature>
<feature type="compositionally biased region" description="Basic and acidic residues" evidence="1">
    <location>
        <begin position="473"/>
        <end position="493"/>
    </location>
</feature>
<dbReference type="SUPFAM" id="SSF68906">
    <property type="entry name" value="SAP domain"/>
    <property type="match status" value="1"/>
</dbReference>
<evidence type="ECO:0000313" key="6">
    <source>
        <dbReference type="RefSeq" id="XP_020091328.1"/>
    </source>
</evidence>
<feature type="region of interest" description="Disordered" evidence="1">
    <location>
        <begin position="176"/>
        <end position="222"/>
    </location>
</feature>
<dbReference type="GO" id="GO:0003676">
    <property type="term" value="F:nucleic acid binding"/>
    <property type="evidence" value="ECO:0007669"/>
    <property type="project" value="InterPro"/>
</dbReference>
<dbReference type="InterPro" id="IPR035979">
    <property type="entry name" value="RBD_domain_sf"/>
</dbReference>
<dbReference type="EMBL" id="LSRQ01003488">
    <property type="protein sequence ID" value="OAY71396.1"/>
    <property type="molecule type" value="Genomic_DNA"/>
</dbReference>
<protein>
    <submittedName>
        <fullName evidence="3 6 7">Apoptotic chromatin condensation inducer in the nucleus</fullName>
    </submittedName>
</protein>
<evidence type="ECO:0000256" key="1">
    <source>
        <dbReference type="SAM" id="MobiDB-lite"/>
    </source>
</evidence>
<dbReference type="OrthoDB" id="5348404at2759"/>
<reference evidence="6 7" key="2">
    <citation type="submission" date="2025-04" db="UniProtKB">
        <authorList>
            <consortium name="RefSeq"/>
        </authorList>
    </citation>
    <scope>IDENTIFICATION</scope>
    <source>
        <tissue evidence="6 7">Leaf</tissue>
    </source>
</reference>
<feature type="compositionally biased region" description="Basic and acidic residues" evidence="1">
    <location>
        <begin position="113"/>
        <end position="123"/>
    </location>
</feature>
<dbReference type="PROSITE" id="PS50800">
    <property type="entry name" value="SAP"/>
    <property type="match status" value="1"/>
</dbReference>
<dbReference type="Gene3D" id="1.10.720.30">
    <property type="entry name" value="SAP domain"/>
    <property type="match status" value="1"/>
</dbReference>
<feature type="region of interest" description="Disordered" evidence="1">
    <location>
        <begin position="98"/>
        <end position="135"/>
    </location>
</feature>
<organism evidence="3 4">
    <name type="scientific">Ananas comosus</name>
    <name type="common">Pineapple</name>
    <name type="synonym">Ananas ananas</name>
    <dbReference type="NCBI Taxonomy" id="4615"/>
    <lineage>
        <taxon>Eukaryota</taxon>
        <taxon>Viridiplantae</taxon>
        <taxon>Streptophyta</taxon>
        <taxon>Embryophyta</taxon>
        <taxon>Tracheophyta</taxon>
        <taxon>Spermatophyta</taxon>
        <taxon>Magnoliopsida</taxon>
        <taxon>Liliopsida</taxon>
        <taxon>Poales</taxon>
        <taxon>Bromeliaceae</taxon>
        <taxon>Bromelioideae</taxon>
        <taxon>Ananas</taxon>
    </lineage>
</organism>
<dbReference type="PANTHER" id="PTHR47031:SF3">
    <property type="entry name" value="SAP DOMAIN-CONTAINING PROTEIN"/>
    <property type="match status" value="1"/>
</dbReference>
<dbReference type="Proteomes" id="UP000092600">
    <property type="component" value="Unassembled WGS sequence"/>
</dbReference>
<feature type="compositionally biased region" description="Basic and acidic residues" evidence="1">
    <location>
        <begin position="194"/>
        <end position="203"/>
    </location>
</feature>
<dbReference type="SUPFAM" id="SSF54928">
    <property type="entry name" value="RNA-binding domain, RBD"/>
    <property type="match status" value="1"/>
</dbReference>
<reference evidence="3 4" key="1">
    <citation type="journal article" date="2016" name="DNA Res.">
        <title>The draft genome of MD-2 pineapple using hybrid error correction of long reads.</title>
        <authorList>
            <person name="Redwan R.M."/>
            <person name="Saidin A."/>
            <person name="Kumar S.V."/>
        </authorList>
    </citation>
    <scope>NUCLEOTIDE SEQUENCE [LARGE SCALE GENOMIC DNA]</scope>
    <source>
        <strain evidence="4">cv. MD2</strain>
        <tissue evidence="3">Leaf</tissue>
    </source>
</reference>
<feature type="compositionally biased region" description="Acidic residues" evidence="1">
    <location>
        <begin position="53"/>
        <end position="63"/>
    </location>
</feature>
<accession>A0A199V3C3</accession>
<dbReference type="InterPro" id="IPR003034">
    <property type="entry name" value="SAP_dom"/>
</dbReference>
<evidence type="ECO:0000313" key="3">
    <source>
        <dbReference type="EMBL" id="OAY71396.1"/>
    </source>
</evidence>
<feature type="compositionally biased region" description="Pro residues" evidence="1">
    <location>
        <begin position="695"/>
        <end position="710"/>
    </location>
</feature>
<feature type="compositionally biased region" description="Polar residues" evidence="1">
    <location>
        <begin position="256"/>
        <end position="276"/>
    </location>
</feature>
<feature type="region of interest" description="Disordered" evidence="1">
    <location>
        <begin position="256"/>
        <end position="310"/>
    </location>
</feature>
<dbReference type="InterPro" id="IPR036361">
    <property type="entry name" value="SAP_dom_sf"/>
</dbReference>
<dbReference type="STRING" id="4615.A0A199V3C3"/>
<sequence length="768" mass="85062">MSSPYPVLNNKPIDQWKVTELKEELRRRKLPIKGLKDDLIRRLDEALRIEAAPTEEEEEEEMDNGVNLNSDPQDYVEKEEAQLVVKDHTEVVPDKVVEIDGGAKTDGTVESTSEVKEEIKFEDANTVPPTEPDATAEITSEVKEEIKFEDANMVPPTEPDLAAESTSEVKEEIKFEDANMVSPTEPDAAAESTPEVKEIKFEDPNLAPATEPAIESSSDVKGEIKFEDSYTRPYTEPDASVAEKAVEEMEVESNILQETTTNIATDNYDSAGQGSNFDDEREHTDPANEDSKPIATEPNNQVSEVSPDLGSIVKCESISTESMSITEKNNNLKGNLNADNFDLELDVVKPEMVQQPSSSIPPPLDGDLHPKDGGDDKEPVKEQASLEEIDYKCTATTNVESSKKDDSADGGSPEKLNLDRSSSEESMEEDVTENKNVIESNIKCMEEKREEHDVKDEVLPDAGISRPSSVKNDVVEERKPRVEASIEKRKLEEGAGTNETVKRQRRWNSDNVKVSEGKAPNLSVSNALDEASIPTIKRTFTRSDSAISEDSPKERIVPPSLKPPTTSLRIDRFVRPFTLRAVQELLAKTGSVCSFWMDHIKTHCYVTYSSAEEAIATRNAVYNLQWPPNGGNHLIAEFVDPQDVKLRVEAPPQSPAPITPTQTTPRAAPFQQAQASNQTFPSRTTPRQQQQQQQLPPPPIPAPPPLSDPPFPRERLPPPPPMKKPEPPVLTLDDLFKKTKAAPRIYYLPLSEEQVAAKLAAQGRGAKE</sequence>
<dbReference type="InterPro" id="IPR034257">
    <property type="entry name" value="Acinus_RRM"/>
</dbReference>
<dbReference type="RefSeq" id="XP_020091328.1">
    <property type="nucleotide sequence ID" value="XM_020235739.1"/>
</dbReference>
<evidence type="ECO:0000259" key="2">
    <source>
        <dbReference type="PROSITE" id="PS50800"/>
    </source>
</evidence>
<proteinExistence type="predicted"/>
<dbReference type="Pfam" id="PF16294">
    <property type="entry name" value="RSB_motif"/>
    <property type="match status" value="1"/>
</dbReference>
<dbReference type="SMART" id="SM00513">
    <property type="entry name" value="SAP"/>
    <property type="match status" value="1"/>
</dbReference>
<feature type="compositionally biased region" description="Basic and acidic residues" evidence="1">
    <location>
        <begin position="278"/>
        <end position="292"/>
    </location>
</feature>
<feature type="region of interest" description="Disordered" evidence="1">
    <location>
        <begin position="650"/>
        <end position="731"/>
    </location>
</feature>
<keyword evidence="5" id="KW-1185">Reference proteome</keyword>
<dbReference type="Proteomes" id="UP000515123">
    <property type="component" value="Linkage group 1"/>
</dbReference>
<dbReference type="GeneID" id="109712271"/>
<dbReference type="CDD" id="cd12432">
    <property type="entry name" value="RRM_ACINU"/>
    <property type="match status" value="1"/>
</dbReference>
<feature type="region of interest" description="Disordered" evidence="1">
    <location>
        <begin position="50"/>
        <end position="72"/>
    </location>
</feature>
<evidence type="ECO:0000313" key="7">
    <source>
        <dbReference type="RefSeq" id="XP_020091338.1"/>
    </source>
</evidence>
<dbReference type="AlphaFoldDB" id="A0A199V3C3"/>
<feature type="region of interest" description="Disordered" evidence="1">
    <location>
        <begin position="347"/>
        <end position="516"/>
    </location>
</feature>
<feature type="compositionally biased region" description="Basic and acidic residues" evidence="1">
    <location>
        <begin position="444"/>
        <end position="458"/>
    </location>
</feature>
<feature type="region of interest" description="Disordered" evidence="1">
    <location>
        <begin position="543"/>
        <end position="562"/>
    </location>
</feature>
<evidence type="ECO:0000313" key="5">
    <source>
        <dbReference type="Proteomes" id="UP000515123"/>
    </source>
</evidence>
<feature type="domain" description="SAP" evidence="2">
    <location>
        <begin position="13"/>
        <end position="47"/>
    </location>
</feature>
<dbReference type="RefSeq" id="XP_020091338.1">
    <property type="nucleotide sequence ID" value="XM_020235749.1"/>
</dbReference>
<evidence type="ECO:0000313" key="4">
    <source>
        <dbReference type="Proteomes" id="UP000092600"/>
    </source>
</evidence>
<dbReference type="InterPro" id="IPR032552">
    <property type="entry name" value="RSB_motif"/>
</dbReference>
<feature type="compositionally biased region" description="Low complexity" evidence="1">
    <location>
        <begin position="678"/>
        <end position="694"/>
    </location>
</feature>